<dbReference type="PANTHER" id="PTHR24305">
    <property type="entry name" value="CYTOCHROME P450"/>
    <property type="match status" value="1"/>
</dbReference>
<evidence type="ECO:0000256" key="3">
    <source>
        <dbReference type="ARBA" id="ARBA00022723"/>
    </source>
</evidence>
<proteinExistence type="inferred from homology"/>
<comment type="similarity">
    <text evidence="1">Belongs to the cytochrome P450 family.</text>
</comment>
<keyword evidence="3" id="KW-0479">Metal-binding</keyword>
<protein>
    <submittedName>
        <fullName evidence="5">Cytochrome P450 monooxygenase vrtK</fullName>
    </submittedName>
</protein>
<evidence type="ECO:0000256" key="2">
    <source>
        <dbReference type="ARBA" id="ARBA00022617"/>
    </source>
</evidence>
<dbReference type="Gene3D" id="1.10.630.10">
    <property type="entry name" value="Cytochrome P450"/>
    <property type="match status" value="1"/>
</dbReference>
<evidence type="ECO:0000313" key="6">
    <source>
        <dbReference type="Proteomes" id="UP000613401"/>
    </source>
</evidence>
<reference evidence="5" key="2">
    <citation type="submission" date="2020-03" db="EMBL/GenBank/DDBJ databases">
        <authorList>
            <person name="Fu F.-F."/>
            <person name="Chen J."/>
        </authorList>
    </citation>
    <scope>NUCLEOTIDE SEQUENCE</scope>
    <source>
        <strain evidence="5">Lc1</strain>
    </source>
</reference>
<accession>A0A8H4FEA6</accession>
<gene>
    <name evidence="5" type="ORF">GCG54_00001212</name>
</gene>
<reference evidence="5" key="1">
    <citation type="journal article" date="2020" name="Phytopathology">
        <title>Genome sequence and comparative analysis of Colletotrichum gloeosporioides isolated from Liriodendron leaves.</title>
        <authorList>
            <person name="Fu F.F."/>
            <person name="Hao Z."/>
            <person name="Wang P."/>
            <person name="Lu Y."/>
            <person name="Xue L.J."/>
            <person name="Wei G."/>
            <person name="Tian Y."/>
            <person name="Baishi H."/>
            <person name="Xu H."/>
            <person name="Shi J."/>
            <person name="Cheng T."/>
            <person name="Wang G."/>
            <person name="Yi Y."/>
            <person name="Chen J."/>
        </authorList>
    </citation>
    <scope>NUCLEOTIDE SEQUENCE</scope>
    <source>
        <strain evidence="5">Lc1</strain>
    </source>
</reference>
<dbReference type="GO" id="GO:0005506">
    <property type="term" value="F:iron ion binding"/>
    <property type="evidence" value="ECO:0007669"/>
    <property type="project" value="InterPro"/>
</dbReference>
<evidence type="ECO:0000313" key="5">
    <source>
        <dbReference type="EMBL" id="KAF3799173.1"/>
    </source>
</evidence>
<comment type="caution">
    <text evidence="5">The sequence shown here is derived from an EMBL/GenBank/DDBJ whole genome shotgun (WGS) entry which is preliminary data.</text>
</comment>
<dbReference type="InterPro" id="IPR036396">
    <property type="entry name" value="Cyt_P450_sf"/>
</dbReference>
<keyword evidence="4" id="KW-0408">Iron</keyword>
<keyword evidence="5" id="KW-0503">Monooxygenase</keyword>
<keyword evidence="2" id="KW-0349">Heme</keyword>
<dbReference type="GeneID" id="69008382"/>
<evidence type="ECO:0000256" key="1">
    <source>
        <dbReference type="ARBA" id="ARBA00010617"/>
    </source>
</evidence>
<dbReference type="GO" id="GO:0020037">
    <property type="term" value="F:heme binding"/>
    <property type="evidence" value="ECO:0007669"/>
    <property type="project" value="InterPro"/>
</dbReference>
<evidence type="ECO:0000256" key="4">
    <source>
        <dbReference type="ARBA" id="ARBA00023004"/>
    </source>
</evidence>
<dbReference type="InterPro" id="IPR050121">
    <property type="entry name" value="Cytochrome_P450_monoxygenase"/>
</dbReference>
<dbReference type="SUPFAM" id="SSF48264">
    <property type="entry name" value="Cytochrome P450"/>
    <property type="match status" value="1"/>
</dbReference>
<keyword evidence="5" id="KW-0560">Oxidoreductase</keyword>
<organism evidence="5 6">
    <name type="scientific">Colletotrichum gloeosporioides</name>
    <name type="common">Anthracnose fungus</name>
    <name type="synonym">Glomerella cingulata</name>
    <dbReference type="NCBI Taxonomy" id="474922"/>
    <lineage>
        <taxon>Eukaryota</taxon>
        <taxon>Fungi</taxon>
        <taxon>Dikarya</taxon>
        <taxon>Ascomycota</taxon>
        <taxon>Pezizomycotina</taxon>
        <taxon>Sordariomycetes</taxon>
        <taxon>Hypocreomycetidae</taxon>
        <taxon>Glomerellales</taxon>
        <taxon>Glomerellaceae</taxon>
        <taxon>Colletotrichum</taxon>
        <taxon>Colletotrichum gloeosporioides species complex</taxon>
    </lineage>
</organism>
<sequence>MITHTLKTLALLLCGSLALYAGCLSFYNIFLHPLKGIPGPFAAKLSRLWLFYWDYSGNPHHHIRDLHAKFGPLVRISPNEVSIDDVTANNIIYSQTNPWLKPHYHYKAFQSSKAYSIFTELDPEVHAAHLRLVAPAFSHARITEAQNMLWEKCCLMIEAINRNMGQVDSNDEKPKHPKTAEICLTKMFRSLSLDVVTDWTFGQCANSLNGFHSDLFEVFDVAAESVIFVRKYFRELLL</sequence>
<dbReference type="AlphaFoldDB" id="A0A8H4FEA6"/>
<dbReference type="RefSeq" id="XP_045258333.1">
    <property type="nucleotide sequence ID" value="XM_045401331.1"/>
</dbReference>
<dbReference type="GO" id="GO:0016705">
    <property type="term" value="F:oxidoreductase activity, acting on paired donors, with incorporation or reduction of molecular oxygen"/>
    <property type="evidence" value="ECO:0007669"/>
    <property type="project" value="InterPro"/>
</dbReference>
<dbReference type="Proteomes" id="UP000613401">
    <property type="component" value="Unassembled WGS sequence"/>
</dbReference>
<name>A0A8H4FEA6_COLGL</name>
<keyword evidence="6" id="KW-1185">Reference proteome</keyword>
<dbReference type="GO" id="GO:0004497">
    <property type="term" value="F:monooxygenase activity"/>
    <property type="evidence" value="ECO:0007669"/>
    <property type="project" value="UniProtKB-KW"/>
</dbReference>
<dbReference type="EMBL" id="WVTB01000085">
    <property type="protein sequence ID" value="KAF3799173.1"/>
    <property type="molecule type" value="Genomic_DNA"/>
</dbReference>
<dbReference type="PANTHER" id="PTHR24305:SF166">
    <property type="entry name" value="CYTOCHROME P450 12A4, MITOCHONDRIAL-RELATED"/>
    <property type="match status" value="1"/>
</dbReference>